<comment type="caution">
    <text evidence="3">The sequence shown here is derived from an EMBL/GenBank/DDBJ whole genome shotgun (WGS) entry which is preliminary data.</text>
</comment>
<dbReference type="OrthoDB" id="9111355at2"/>
<dbReference type="InterPro" id="IPR025870">
    <property type="entry name" value="Glyoxalase-like_dom"/>
</dbReference>
<dbReference type="Proteomes" id="UP000297564">
    <property type="component" value="Unassembled WGS sequence"/>
</dbReference>
<accession>A0A4Z0BYN4</accession>
<keyword evidence="4" id="KW-1185">Reference proteome</keyword>
<feature type="region of interest" description="Disordered" evidence="1">
    <location>
        <begin position="1"/>
        <end position="30"/>
    </location>
</feature>
<sequence>MAIRGGLNGRSRRSLPEREPTGDDVSEPDIDSINHVGIVARDLAATSARYEALGFTLTPFSPHSGAWKPGEPVQRLGSGNRCVMFGRNYLEILANEDAAQPSARLEGYLRHHQGGHIICFNSENLPSVERRITDSGLKTSGVLPLQREIDTPEGVRTAKFERAQFAPDESPEGYIQAARHLTPQYIYQPRYTGHENGCTELSSGYVVVDDLRRFRERYEVYTGLRPRLEEGAAIFDFALCSRLVLMDTARALRDLPGTLYPPLPGIAAVGFRCPDVPAQAQRLRARRIPFATTAEGRLVVPAEEASGIAVVFEPLEKR</sequence>
<dbReference type="PROSITE" id="PS51819">
    <property type="entry name" value="VOC"/>
    <property type="match status" value="1"/>
</dbReference>
<dbReference type="EMBL" id="SMLL01000002">
    <property type="protein sequence ID" value="TFZ03408.1"/>
    <property type="molecule type" value="Genomic_DNA"/>
</dbReference>
<organism evidence="3 4">
    <name type="scientific">Ramlibacter rhizophilus</name>
    <dbReference type="NCBI Taxonomy" id="1781167"/>
    <lineage>
        <taxon>Bacteria</taxon>
        <taxon>Pseudomonadati</taxon>
        <taxon>Pseudomonadota</taxon>
        <taxon>Betaproteobacteria</taxon>
        <taxon>Burkholderiales</taxon>
        <taxon>Comamonadaceae</taxon>
        <taxon>Ramlibacter</taxon>
    </lineage>
</organism>
<evidence type="ECO:0000313" key="4">
    <source>
        <dbReference type="Proteomes" id="UP000297564"/>
    </source>
</evidence>
<protein>
    <submittedName>
        <fullName evidence="3">VOC family protein</fullName>
    </submittedName>
</protein>
<dbReference type="SUPFAM" id="SSF54593">
    <property type="entry name" value="Glyoxalase/Bleomycin resistance protein/Dihydroxybiphenyl dioxygenase"/>
    <property type="match status" value="1"/>
</dbReference>
<name>A0A4Z0BYN4_9BURK</name>
<gene>
    <name evidence="3" type="ORF">EZ242_05875</name>
</gene>
<reference evidence="3 4" key="1">
    <citation type="submission" date="2019-03" db="EMBL/GenBank/DDBJ databases">
        <title>Ramlibacter rhizophilus CCTCC AB2015357, whole genome shotgun sequence.</title>
        <authorList>
            <person name="Zhang X."/>
            <person name="Feng G."/>
            <person name="Zhu H."/>
        </authorList>
    </citation>
    <scope>NUCLEOTIDE SEQUENCE [LARGE SCALE GENOMIC DNA]</scope>
    <source>
        <strain evidence="3 4">CCTCC AB2015357</strain>
    </source>
</reference>
<evidence type="ECO:0000259" key="2">
    <source>
        <dbReference type="PROSITE" id="PS51819"/>
    </source>
</evidence>
<proteinExistence type="predicted"/>
<evidence type="ECO:0000256" key="1">
    <source>
        <dbReference type="SAM" id="MobiDB-lite"/>
    </source>
</evidence>
<evidence type="ECO:0000313" key="3">
    <source>
        <dbReference type="EMBL" id="TFZ03408.1"/>
    </source>
</evidence>
<dbReference type="Gene3D" id="3.10.180.10">
    <property type="entry name" value="2,3-Dihydroxybiphenyl 1,2-Dioxygenase, domain 1"/>
    <property type="match status" value="1"/>
</dbReference>
<dbReference type="InterPro" id="IPR029068">
    <property type="entry name" value="Glyas_Bleomycin-R_OHBP_Dase"/>
</dbReference>
<feature type="domain" description="VOC" evidence="2">
    <location>
        <begin position="32"/>
        <end position="177"/>
    </location>
</feature>
<dbReference type="AlphaFoldDB" id="A0A4Z0BYN4"/>
<dbReference type="InterPro" id="IPR037523">
    <property type="entry name" value="VOC_core"/>
</dbReference>
<dbReference type="Pfam" id="PF13468">
    <property type="entry name" value="Glyoxalase_3"/>
    <property type="match status" value="1"/>
</dbReference>